<dbReference type="InterPro" id="IPR006121">
    <property type="entry name" value="HMA_dom"/>
</dbReference>
<evidence type="ECO:0000256" key="5">
    <source>
        <dbReference type="ARBA" id="ARBA00023289"/>
    </source>
</evidence>
<dbReference type="InterPro" id="IPR036163">
    <property type="entry name" value="HMA_dom_sf"/>
</dbReference>
<dbReference type="PROSITE" id="PS50846">
    <property type="entry name" value="HMA_2"/>
    <property type="match status" value="1"/>
</dbReference>
<dbReference type="Gramene" id="KZM98125">
    <property type="protein sequence ID" value="KZM98125"/>
    <property type="gene ID" value="DCAR_014513"/>
</dbReference>
<proteinExistence type="inferred from homology"/>
<evidence type="ECO:0000313" key="8">
    <source>
        <dbReference type="Proteomes" id="UP000077755"/>
    </source>
</evidence>
<dbReference type="PANTHER" id="PTHR45811">
    <property type="entry name" value="COPPER TRANSPORT PROTEIN FAMILY-RELATED"/>
    <property type="match status" value="1"/>
</dbReference>
<accession>A0A165XFL3</accession>
<evidence type="ECO:0000256" key="3">
    <source>
        <dbReference type="ARBA" id="ARBA00022723"/>
    </source>
</evidence>
<keyword evidence="3" id="KW-0479">Metal-binding</keyword>
<comment type="similarity">
    <text evidence="6">Belongs to the HIPP family.</text>
</comment>
<dbReference type="OMA" id="TVVHYVN"/>
<dbReference type="SUPFAM" id="SSF55008">
    <property type="entry name" value="HMA, heavy metal-associated domain"/>
    <property type="match status" value="1"/>
</dbReference>
<dbReference type="PANTHER" id="PTHR45811:SF11">
    <property type="entry name" value="METAL-ASSOCIATED DOMAIN, PUTATIVE-RELATED"/>
    <property type="match status" value="1"/>
</dbReference>
<sequence length="82" mass="9098">MAQRIAILKVMTMTDEKTKKKAMEAAADCYGIDSISVDTKEQMITVIGDMDLVTLVKKLKKVGKIDIVSVGPVIEEKKEKKK</sequence>
<keyword evidence="5" id="KW-0636">Prenylation</keyword>
<dbReference type="InterPro" id="IPR051863">
    <property type="entry name" value="HIPP"/>
</dbReference>
<evidence type="ECO:0000256" key="2">
    <source>
        <dbReference type="ARBA" id="ARBA00022481"/>
    </source>
</evidence>
<protein>
    <submittedName>
        <fullName evidence="7">Uncharacterized protein</fullName>
    </submittedName>
</protein>
<dbReference type="EMBL" id="CP093346">
    <property type="protein sequence ID" value="WOG97071.1"/>
    <property type="molecule type" value="Genomic_DNA"/>
</dbReference>
<keyword evidence="2" id="KW-0488">Methylation</keyword>
<dbReference type="GO" id="GO:0046872">
    <property type="term" value="F:metal ion binding"/>
    <property type="evidence" value="ECO:0007669"/>
    <property type="project" value="UniProtKB-KW"/>
</dbReference>
<dbReference type="AlphaFoldDB" id="A0A165XFL3"/>
<gene>
    <name evidence="7" type="ORF">DCAR_0416410</name>
</gene>
<dbReference type="Proteomes" id="UP000077755">
    <property type="component" value="Chromosome 4"/>
</dbReference>
<reference evidence="7" key="2">
    <citation type="submission" date="2022-03" db="EMBL/GenBank/DDBJ databases">
        <title>Draft title - Genomic analysis of global carrot germplasm unveils the trajectory of domestication and the origin of high carotenoid orange carrot.</title>
        <authorList>
            <person name="Iorizzo M."/>
            <person name="Ellison S."/>
            <person name="Senalik D."/>
            <person name="Macko-Podgorni A."/>
            <person name="Grzebelus D."/>
            <person name="Bostan H."/>
            <person name="Rolling W."/>
            <person name="Curaba J."/>
            <person name="Simon P."/>
        </authorList>
    </citation>
    <scope>NUCLEOTIDE SEQUENCE</scope>
    <source>
        <tissue evidence="7">Leaf</tissue>
    </source>
</reference>
<dbReference type="GO" id="GO:0016020">
    <property type="term" value="C:membrane"/>
    <property type="evidence" value="ECO:0007669"/>
    <property type="project" value="UniProtKB-SubCell"/>
</dbReference>
<dbReference type="Pfam" id="PF00403">
    <property type="entry name" value="HMA"/>
    <property type="match status" value="1"/>
</dbReference>
<dbReference type="GO" id="GO:0009626">
    <property type="term" value="P:plant-type hypersensitive response"/>
    <property type="evidence" value="ECO:0007669"/>
    <property type="project" value="UniProtKB-KW"/>
</dbReference>
<organism evidence="7 8">
    <name type="scientific">Daucus carota subsp. sativus</name>
    <name type="common">Carrot</name>
    <dbReference type="NCBI Taxonomy" id="79200"/>
    <lineage>
        <taxon>Eukaryota</taxon>
        <taxon>Viridiplantae</taxon>
        <taxon>Streptophyta</taxon>
        <taxon>Embryophyta</taxon>
        <taxon>Tracheophyta</taxon>
        <taxon>Spermatophyta</taxon>
        <taxon>Magnoliopsida</taxon>
        <taxon>eudicotyledons</taxon>
        <taxon>Gunneridae</taxon>
        <taxon>Pentapetalae</taxon>
        <taxon>asterids</taxon>
        <taxon>campanulids</taxon>
        <taxon>Apiales</taxon>
        <taxon>Apiaceae</taxon>
        <taxon>Apioideae</taxon>
        <taxon>Scandiceae</taxon>
        <taxon>Daucinae</taxon>
        <taxon>Daucus</taxon>
        <taxon>Daucus sect. Daucus</taxon>
    </lineage>
</organism>
<keyword evidence="8" id="KW-1185">Reference proteome</keyword>
<evidence type="ECO:0000256" key="6">
    <source>
        <dbReference type="ARBA" id="ARBA00024045"/>
    </source>
</evidence>
<comment type="subcellular location">
    <subcellularLocation>
        <location evidence="1">Membrane</location>
        <topology evidence="1">Peripheral membrane protein</topology>
    </subcellularLocation>
</comment>
<keyword evidence="4" id="KW-0449">Lipoprotein</keyword>
<reference evidence="7" key="1">
    <citation type="journal article" date="2016" name="Nat. Genet.">
        <title>A high-quality carrot genome assembly provides new insights into carotenoid accumulation and asterid genome evolution.</title>
        <authorList>
            <person name="Iorizzo M."/>
            <person name="Ellison S."/>
            <person name="Senalik D."/>
            <person name="Zeng P."/>
            <person name="Satapoomin P."/>
            <person name="Huang J."/>
            <person name="Bowman M."/>
            <person name="Iovene M."/>
            <person name="Sanseverino W."/>
            <person name="Cavagnaro P."/>
            <person name="Yildiz M."/>
            <person name="Macko-Podgorni A."/>
            <person name="Moranska E."/>
            <person name="Grzebelus E."/>
            <person name="Grzebelus D."/>
            <person name="Ashrafi H."/>
            <person name="Zheng Z."/>
            <person name="Cheng S."/>
            <person name="Spooner D."/>
            <person name="Van Deynze A."/>
            <person name="Simon P."/>
        </authorList>
    </citation>
    <scope>NUCLEOTIDE SEQUENCE</scope>
    <source>
        <tissue evidence="7">Leaf</tissue>
    </source>
</reference>
<name>A0A165XFL3_DAUCS</name>
<dbReference type="Gene3D" id="3.30.70.100">
    <property type="match status" value="1"/>
</dbReference>
<evidence type="ECO:0000256" key="1">
    <source>
        <dbReference type="ARBA" id="ARBA00004170"/>
    </source>
</evidence>
<evidence type="ECO:0000313" key="7">
    <source>
        <dbReference type="EMBL" id="WOG97071.1"/>
    </source>
</evidence>
<evidence type="ECO:0000256" key="4">
    <source>
        <dbReference type="ARBA" id="ARBA00023288"/>
    </source>
</evidence>